<evidence type="ECO:0000256" key="2">
    <source>
        <dbReference type="ARBA" id="ARBA00005995"/>
    </source>
</evidence>
<dbReference type="PANTHER" id="PTHR43563">
    <property type="entry name" value="AMINE OXIDASE"/>
    <property type="match status" value="1"/>
</dbReference>
<evidence type="ECO:0000313" key="10">
    <source>
        <dbReference type="Proteomes" id="UP001274830"/>
    </source>
</evidence>
<organism evidence="9 10">
    <name type="scientific">Recurvomyces mirabilis</name>
    <dbReference type="NCBI Taxonomy" id="574656"/>
    <lineage>
        <taxon>Eukaryota</taxon>
        <taxon>Fungi</taxon>
        <taxon>Dikarya</taxon>
        <taxon>Ascomycota</taxon>
        <taxon>Pezizomycotina</taxon>
        <taxon>Dothideomycetes</taxon>
        <taxon>Dothideomycetidae</taxon>
        <taxon>Mycosphaerellales</taxon>
        <taxon>Teratosphaeriaceae</taxon>
        <taxon>Recurvomyces</taxon>
    </lineage>
</organism>
<keyword evidence="10" id="KW-1185">Reference proteome</keyword>
<feature type="binding site" evidence="5">
    <location>
        <position position="382"/>
    </location>
    <ligand>
        <name>FAD</name>
        <dbReference type="ChEBI" id="CHEBI:57692"/>
    </ligand>
</feature>
<dbReference type="Pfam" id="PF01593">
    <property type="entry name" value="Amino_oxidase"/>
    <property type="match status" value="1"/>
</dbReference>
<evidence type="ECO:0000256" key="7">
    <source>
        <dbReference type="SAM" id="MobiDB-lite"/>
    </source>
</evidence>
<feature type="compositionally biased region" description="Polar residues" evidence="7">
    <location>
        <begin position="1"/>
        <end position="22"/>
    </location>
</feature>
<dbReference type="Gene3D" id="3.90.660.10">
    <property type="match status" value="1"/>
</dbReference>
<keyword evidence="6" id="KW-0285">Flavoprotein</keyword>
<dbReference type="EC" id="1.4.3.-" evidence="6"/>
<dbReference type="InterPro" id="IPR036188">
    <property type="entry name" value="FAD/NAD-bd_sf"/>
</dbReference>
<evidence type="ECO:0000256" key="5">
    <source>
        <dbReference type="PIRSR" id="PIRSR601613-1"/>
    </source>
</evidence>
<feature type="binding site" evidence="5">
    <location>
        <position position="572"/>
    </location>
    <ligand>
        <name>FAD</name>
        <dbReference type="ChEBI" id="CHEBI:57692"/>
    </ligand>
</feature>
<dbReference type="InterPro" id="IPR035959">
    <property type="entry name" value="RutC-like_sf"/>
</dbReference>
<dbReference type="InterPro" id="IPR006175">
    <property type="entry name" value="YjgF/YER057c/UK114"/>
</dbReference>
<dbReference type="PRINTS" id="PR00757">
    <property type="entry name" value="AMINEOXDASEF"/>
</dbReference>
<proteinExistence type="inferred from homology"/>
<dbReference type="GO" id="GO:0097621">
    <property type="term" value="F:monoamine oxidase activity"/>
    <property type="evidence" value="ECO:0007669"/>
    <property type="project" value="UniProtKB-EC"/>
</dbReference>
<dbReference type="SUPFAM" id="SSF54373">
    <property type="entry name" value="FAD-linked reductases, C-terminal domain"/>
    <property type="match status" value="1"/>
</dbReference>
<dbReference type="AlphaFoldDB" id="A0AAE0WVA9"/>
<evidence type="ECO:0000259" key="8">
    <source>
        <dbReference type="Pfam" id="PF01593"/>
    </source>
</evidence>
<protein>
    <recommendedName>
        <fullName evidence="6">Amine oxidase</fullName>
        <ecNumber evidence="6">1.4.3.-</ecNumber>
    </recommendedName>
</protein>
<dbReference type="SUPFAM" id="SSF55298">
    <property type="entry name" value="YjgF-like"/>
    <property type="match status" value="1"/>
</dbReference>
<dbReference type="Gene3D" id="1.10.405.10">
    <property type="entry name" value="Guanine Nucleotide Dissociation Inhibitor, domain 1"/>
    <property type="match status" value="1"/>
</dbReference>
<evidence type="ECO:0000256" key="1">
    <source>
        <dbReference type="ARBA" id="ARBA00001974"/>
    </source>
</evidence>
<comment type="catalytic activity">
    <reaction evidence="4">
        <text>a secondary aliphatic amine + O2 + H2O = a primary amine + an aldehyde + H2O2</text>
        <dbReference type="Rhea" id="RHEA:26414"/>
        <dbReference type="ChEBI" id="CHEBI:15377"/>
        <dbReference type="ChEBI" id="CHEBI:15379"/>
        <dbReference type="ChEBI" id="CHEBI:16240"/>
        <dbReference type="ChEBI" id="CHEBI:17478"/>
        <dbReference type="ChEBI" id="CHEBI:58855"/>
        <dbReference type="ChEBI" id="CHEBI:65296"/>
        <dbReference type="EC" id="1.4.3.4"/>
    </reaction>
</comment>
<feature type="binding site" evidence="5">
    <location>
        <begin position="174"/>
        <end position="175"/>
    </location>
    <ligand>
        <name>FAD</name>
        <dbReference type="ChEBI" id="CHEBI:57692"/>
    </ligand>
</feature>
<dbReference type="Gene3D" id="3.30.1330.40">
    <property type="entry name" value="RutC-like"/>
    <property type="match status" value="1"/>
</dbReference>
<sequence>MSHTLTKPTPNVATHNPWNNRASPHYNHIGQSLGACSIVTPAGQVGIHPDGSIPSDPSEQIWVALTNLSRCLEAAGADVIDIVRYTQYIVDYDYNNPVHRKPLQEFLGEHRPPSTLIPVTKLALPGLVYEIEITAAVPQFPTEKVDVVVVGAGLSGLQTAVKLQKAGLRVKVLEARDRVGGKTWSRPVRGSICDVGAAWINDTNQSKMYALAQRYKLDLIEQNTEGSIVVDEGIGKHKLHPYGELIADDDDKEDIEDAVRVRSIFEETLQQIDIRNPVASGQAVRKDLDSITFKEWIKSLDCRESAVNALTVGARAMLGVEPADMSALYFLDYCKSGGGYLTMRSDRKDGGQYLRIRQGTQSFSTGLANELEPGSIVLQSPVRVIRQEDNIVRVVSNRGSYEASRVVVSIPTPMYGEITFDPPLPQEKIALATSTRLGDYCKVIALYDSPWWRAHGLTGMSQSVKGPFAVTRDTSIEADGHFSLTCFVVGQPARDWMLKSPAERRKAVLDQIERLFGPFAKVEEPLEVVEQIWQNEQWSQGCPCPVMSSGMMTEYEAVLRAPFDRIHFVGTETAYEWKGYMEGAVRSGERGAEEVISVLEKQQAHPLKSL</sequence>
<accession>A0AAE0WVA9</accession>
<name>A0AAE0WVA9_9PEZI</name>
<feature type="binding site" evidence="5">
    <location>
        <position position="487"/>
    </location>
    <ligand>
        <name>substrate</name>
    </ligand>
</feature>
<dbReference type="Pfam" id="PF01042">
    <property type="entry name" value="Ribonuc_L-PSP"/>
    <property type="match status" value="1"/>
</dbReference>
<evidence type="ECO:0000256" key="4">
    <source>
        <dbReference type="ARBA" id="ARBA00048448"/>
    </source>
</evidence>
<keyword evidence="3 6" id="KW-0560">Oxidoreductase</keyword>
<comment type="caution">
    <text evidence="9">The sequence shown here is derived from an EMBL/GenBank/DDBJ whole genome shotgun (WGS) entry which is preliminary data.</text>
</comment>
<dbReference type="PANTHER" id="PTHR43563:SF14">
    <property type="entry name" value="AMINE OXIDASE"/>
    <property type="match status" value="1"/>
</dbReference>
<dbReference type="InterPro" id="IPR050703">
    <property type="entry name" value="Flavin_MAO"/>
</dbReference>
<dbReference type="InterPro" id="IPR001613">
    <property type="entry name" value="Flavin_amine_oxidase"/>
</dbReference>
<dbReference type="EMBL" id="JAUTXT010000003">
    <property type="protein sequence ID" value="KAK3678740.1"/>
    <property type="molecule type" value="Genomic_DNA"/>
</dbReference>
<comment type="cofactor">
    <cofactor evidence="1 6">
        <name>FAD</name>
        <dbReference type="ChEBI" id="CHEBI:57692"/>
    </cofactor>
</comment>
<comment type="similarity">
    <text evidence="2 6">Belongs to the flavin monoamine oxidase family.</text>
</comment>
<gene>
    <name evidence="9" type="ORF">LTR78_001193</name>
</gene>
<dbReference type="SUPFAM" id="SSF51905">
    <property type="entry name" value="FAD/NAD(P)-binding domain"/>
    <property type="match status" value="1"/>
</dbReference>
<feature type="domain" description="Amine oxidase" evidence="8">
    <location>
        <begin position="154"/>
        <end position="596"/>
    </location>
</feature>
<keyword evidence="6" id="KW-0274">FAD</keyword>
<feature type="region of interest" description="Disordered" evidence="7">
    <location>
        <begin position="1"/>
        <end position="24"/>
    </location>
</feature>
<evidence type="ECO:0000256" key="3">
    <source>
        <dbReference type="ARBA" id="ARBA00023002"/>
    </source>
</evidence>
<reference evidence="9" key="1">
    <citation type="submission" date="2023-07" db="EMBL/GenBank/DDBJ databases">
        <title>Black Yeasts Isolated from many extreme environments.</title>
        <authorList>
            <person name="Coleine C."/>
            <person name="Stajich J.E."/>
            <person name="Selbmann L."/>
        </authorList>
    </citation>
    <scope>NUCLEOTIDE SEQUENCE</scope>
    <source>
        <strain evidence="9">CCFEE 5485</strain>
    </source>
</reference>
<evidence type="ECO:0000313" key="9">
    <source>
        <dbReference type="EMBL" id="KAK3678740.1"/>
    </source>
</evidence>
<evidence type="ECO:0000256" key="6">
    <source>
        <dbReference type="RuleBase" id="RU362067"/>
    </source>
</evidence>
<dbReference type="Proteomes" id="UP001274830">
    <property type="component" value="Unassembled WGS sequence"/>
</dbReference>
<dbReference type="InterPro" id="IPR002937">
    <property type="entry name" value="Amino_oxidase"/>
</dbReference>
<feature type="binding site" evidence="5">
    <location>
        <position position="155"/>
    </location>
    <ligand>
        <name>FAD</name>
        <dbReference type="ChEBI" id="CHEBI:57692"/>
    </ligand>
</feature>
<dbReference type="Gene3D" id="3.50.50.60">
    <property type="entry name" value="FAD/NAD(P)-binding domain"/>
    <property type="match status" value="1"/>
</dbReference>